<dbReference type="PANTHER" id="PTHR43667">
    <property type="entry name" value="CYCLOPROPANE-FATTY-ACYL-PHOSPHOLIPID SYNTHASE"/>
    <property type="match status" value="1"/>
</dbReference>
<evidence type="ECO:0000259" key="1">
    <source>
        <dbReference type="Pfam" id="PF13649"/>
    </source>
</evidence>
<dbReference type="InterPro" id="IPR029063">
    <property type="entry name" value="SAM-dependent_MTases_sf"/>
</dbReference>
<dbReference type="Proteomes" id="UP001156441">
    <property type="component" value="Unassembled WGS sequence"/>
</dbReference>
<dbReference type="PANTHER" id="PTHR43667:SF2">
    <property type="entry name" value="FATTY ACID C-METHYL TRANSFERASE"/>
    <property type="match status" value="1"/>
</dbReference>
<organism evidence="2 3">
    <name type="scientific">Actinophytocola gossypii</name>
    <dbReference type="NCBI Taxonomy" id="2812003"/>
    <lineage>
        <taxon>Bacteria</taxon>
        <taxon>Bacillati</taxon>
        <taxon>Actinomycetota</taxon>
        <taxon>Actinomycetes</taxon>
        <taxon>Pseudonocardiales</taxon>
        <taxon>Pseudonocardiaceae</taxon>
    </lineage>
</organism>
<evidence type="ECO:0000313" key="3">
    <source>
        <dbReference type="Proteomes" id="UP001156441"/>
    </source>
</evidence>
<dbReference type="InterPro" id="IPR041698">
    <property type="entry name" value="Methyltransf_25"/>
</dbReference>
<reference evidence="2 3" key="1">
    <citation type="submission" date="2021-02" db="EMBL/GenBank/DDBJ databases">
        <title>Actinophytocola xerophila sp. nov., isolated from soil of cotton cropping field.</title>
        <authorList>
            <person name="Huang R."/>
            <person name="Chen X."/>
            <person name="Ge X."/>
            <person name="Liu W."/>
        </authorList>
    </citation>
    <scope>NUCLEOTIDE SEQUENCE [LARGE SCALE GENOMIC DNA]</scope>
    <source>
        <strain evidence="2 3">S1-96</strain>
    </source>
</reference>
<dbReference type="EMBL" id="JAFFZE010000018">
    <property type="protein sequence ID" value="MCT2586384.1"/>
    <property type="molecule type" value="Genomic_DNA"/>
</dbReference>
<keyword evidence="3" id="KW-1185">Reference proteome</keyword>
<name>A0ABT2JFS8_9PSEU</name>
<dbReference type="InterPro" id="IPR050723">
    <property type="entry name" value="CFA/CMAS"/>
</dbReference>
<dbReference type="SUPFAM" id="SSF53335">
    <property type="entry name" value="S-adenosyl-L-methionine-dependent methyltransferases"/>
    <property type="match status" value="1"/>
</dbReference>
<feature type="domain" description="Methyltransferase" evidence="1">
    <location>
        <begin position="28"/>
        <end position="115"/>
    </location>
</feature>
<dbReference type="GO" id="GO:0008168">
    <property type="term" value="F:methyltransferase activity"/>
    <property type="evidence" value="ECO:0007669"/>
    <property type="project" value="UniProtKB-KW"/>
</dbReference>
<proteinExistence type="predicted"/>
<keyword evidence="2" id="KW-0489">Methyltransferase</keyword>
<protein>
    <submittedName>
        <fullName evidence="2">Methyltransferase domain-containing protein</fullName>
    </submittedName>
</protein>
<keyword evidence="2" id="KW-0808">Transferase</keyword>
<dbReference type="Gene3D" id="3.40.50.150">
    <property type="entry name" value="Vaccinia Virus protein VP39"/>
    <property type="match status" value="1"/>
</dbReference>
<dbReference type="CDD" id="cd02440">
    <property type="entry name" value="AdoMet_MTases"/>
    <property type="match status" value="1"/>
</dbReference>
<dbReference type="Pfam" id="PF13649">
    <property type="entry name" value="Methyltransf_25"/>
    <property type="match status" value="1"/>
</dbReference>
<sequence>MRWNTPLAEDHADLLLERLALTADTSLVDLGCGWGELMLRAVAKTYNRAVGVDSDPAALDRARRAARERGLADRVEFVEEKAESFRGTADRAICIGAAHTLGGTRNMLTALADVVPSGRVLIGDGCWPAPPTPGALDLFGNEFLSLPDLVTTANATGWRVLHLSTASQLEWDDFESRHRAGQQEWLMANQDDPRAGEVREWIDSRERVYLTAYRGVLGFAYLVLGR</sequence>
<gene>
    <name evidence="2" type="ORF">JT362_25000</name>
</gene>
<evidence type="ECO:0000313" key="2">
    <source>
        <dbReference type="EMBL" id="MCT2586384.1"/>
    </source>
</evidence>
<accession>A0ABT2JFS8</accession>
<comment type="caution">
    <text evidence="2">The sequence shown here is derived from an EMBL/GenBank/DDBJ whole genome shotgun (WGS) entry which is preliminary data.</text>
</comment>
<dbReference type="GO" id="GO:0032259">
    <property type="term" value="P:methylation"/>
    <property type="evidence" value="ECO:0007669"/>
    <property type="project" value="UniProtKB-KW"/>
</dbReference>